<evidence type="ECO:0008006" key="4">
    <source>
        <dbReference type="Google" id="ProtNLM"/>
    </source>
</evidence>
<evidence type="ECO:0000256" key="1">
    <source>
        <dbReference type="SAM" id="SignalP"/>
    </source>
</evidence>
<dbReference type="OrthoDB" id="1155918at2"/>
<protein>
    <recommendedName>
        <fullName evidence="4">Lipocalin-like domain-containing protein</fullName>
    </recommendedName>
</protein>
<comment type="caution">
    <text evidence="2">The sequence shown here is derived from an EMBL/GenBank/DDBJ whole genome shotgun (WGS) entry which is preliminary data.</text>
</comment>
<dbReference type="Proteomes" id="UP000076715">
    <property type="component" value="Unassembled WGS sequence"/>
</dbReference>
<keyword evidence="1" id="KW-0732">Signal</keyword>
<dbReference type="RefSeq" id="WP_066318080.1">
    <property type="nucleotide sequence ID" value="NZ_LQRT01000046.1"/>
</dbReference>
<feature type="chain" id="PRO_5007840808" description="Lipocalin-like domain-containing protein" evidence="1">
    <location>
        <begin position="22"/>
        <end position="365"/>
    </location>
</feature>
<evidence type="ECO:0000313" key="2">
    <source>
        <dbReference type="EMBL" id="KZS38614.1"/>
    </source>
</evidence>
<proteinExistence type="predicted"/>
<keyword evidence="3" id="KW-1185">Reference proteome</keyword>
<accession>A0A162XG20</accession>
<evidence type="ECO:0000313" key="3">
    <source>
        <dbReference type="Proteomes" id="UP000076715"/>
    </source>
</evidence>
<dbReference type="EMBL" id="LQRT01000046">
    <property type="protein sequence ID" value="KZS38614.1"/>
    <property type="molecule type" value="Genomic_DNA"/>
</dbReference>
<dbReference type="AlphaFoldDB" id="A0A162XG20"/>
<reference evidence="2 3" key="1">
    <citation type="submission" date="2016-01" db="EMBL/GenBank/DDBJ databases">
        <title>The draft genome sequence of Aquimarina sp. RZW4-3-2.</title>
        <authorList>
            <person name="Wang Y."/>
        </authorList>
    </citation>
    <scope>NUCLEOTIDE SEQUENCE [LARGE SCALE GENOMIC DNA]</scope>
    <source>
        <strain evidence="2 3">RZW4-3-2</strain>
    </source>
</reference>
<sequence length="365" mass="40151">MKKINLILLASLFLGVISCSSDDENPNSNPNQVDPNPIEDMVLEANSVSQGLTVDGANRITGNAPTPTGNIPFAIDETNQSGFLNSGFDITFDAPQNFAGAYLQVRSNDGTIASDYLDIPSTAIRATRSPINLMKSTKMMDDEIAIDVDFDASIPPGKFCYLICIYDTEGNISNPVEVCVVVEAWGGNSNLIGTWNYTKQISNGVTIPVGSINFCEGPETITCNNQETIEVPESEGWCYASTEILLTLKEDGTYTLTDLSFQKQNFLFSESQSGCSIVNEPYIDEFGSKETSTGFWAYNEEGSELNLIEFENKTIYFEDNTEDNYIEDTGSLFYFSGITVLDGNNLIIKGTDFDFNVTTEYHFTK</sequence>
<dbReference type="PROSITE" id="PS51257">
    <property type="entry name" value="PROKAR_LIPOPROTEIN"/>
    <property type="match status" value="1"/>
</dbReference>
<feature type="signal peptide" evidence="1">
    <location>
        <begin position="1"/>
        <end position="21"/>
    </location>
</feature>
<name>A0A162XG20_9FLAO</name>
<organism evidence="2 3">
    <name type="scientific">Aquimarina aggregata</name>
    <dbReference type="NCBI Taxonomy" id="1642818"/>
    <lineage>
        <taxon>Bacteria</taxon>
        <taxon>Pseudomonadati</taxon>
        <taxon>Bacteroidota</taxon>
        <taxon>Flavobacteriia</taxon>
        <taxon>Flavobacteriales</taxon>
        <taxon>Flavobacteriaceae</taxon>
        <taxon>Aquimarina</taxon>
    </lineage>
</organism>
<gene>
    <name evidence="2" type="ORF">AWE51_13530</name>
</gene>